<comment type="similarity">
    <text evidence="1">Belongs to the glycosyltransferase 2 family.</text>
</comment>
<feature type="domain" description="Galactosyltransferase C-terminal" evidence="4">
    <location>
        <begin position="147"/>
        <end position="208"/>
    </location>
</feature>
<name>A0A1H3A4L4_9PSED</name>
<dbReference type="SUPFAM" id="SSF53448">
    <property type="entry name" value="Nucleotide-diphospho-sugar transferases"/>
    <property type="match status" value="1"/>
</dbReference>
<dbReference type="Pfam" id="PF02709">
    <property type="entry name" value="Glyco_transf_7C"/>
    <property type="match status" value="1"/>
</dbReference>
<evidence type="ECO:0000313" key="6">
    <source>
        <dbReference type="Proteomes" id="UP000243778"/>
    </source>
</evidence>
<dbReference type="PANTHER" id="PTHR43179:SF12">
    <property type="entry name" value="GALACTOFURANOSYLTRANSFERASE GLFT2"/>
    <property type="match status" value="1"/>
</dbReference>
<accession>A0A1H3A4L4</accession>
<dbReference type="STRING" id="1007099.SAMN05216287_2565"/>
<dbReference type="EMBL" id="FNNU01000003">
    <property type="protein sequence ID" value="SDX24361.1"/>
    <property type="molecule type" value="Genomic_DNA"/>
</dbReference>
<evidence type="ECO:0000256" key="2">
    <source>
        <dbReference type="ARBA" id="ARBA00022676"/>
    </source>
</evidence>
<dbReference type="GO" id="GO:0016757">
    <property type="term" value="F:glycosyltransferase activity"/>
    <property type="evidence" value="ECO:0007669"/>
    <property type="project" value="UniProtKB-KW"/>
</dbReference>
<organism evidence="5 6">
    <name type="scientific">Pseudomonas kuykendallii</name>
    <dbReference type="NCBI Taxonomy" id="1007099"/>
    <lineage>
        <taxon>Bacteria</taxon>
        <taxon>Pseudomonadati</taxon>
        <taxon>Pseudomonadota</taxon>
        <taxon>Gammaproteobacteria</taxon>
        <taxon>Pseudomonadales</taxon>
        <taxon>Pseudomonadaceae</taxon>
        <taxon>Pseudomonas</taxon>
    </lineage>
</organism>
<evidence type="ECO:0000313" key="5">
    <source>
        <dbReference type="EMBL" id="SDX24361.1"/>
    </source>
</evidence>
<dbReference type="PANTHER" id="PTHR43179">
    <property type="entry name" value="RHAMNOSYLTRANSFERASE WBBL"/>
    <property type="match status" value="1"/>
</dbReference>
<dbReference type="RefSeq" id="WP_090228665.1">
    <property type="nucleotide sequence ID" value="NZ_FNNU01000003.1"/>
</dbReference>
<sequence>MNVITLVHGRATQLANLIAGLEQSTVPVAALWVVWMNEAPSPLHSERFAIHVLRVDGANGALPLARARNAIRGRDQAQPWVFLDVDCIPSPGLLSGYRQALRAHPQALHLGEVRYLPPSANDPGWTAQSLHAASVAHPLSVFRGETGQPMPHHLFWSLNFACRGEVFERIGGFDDGYLGYGAEDTDFAYRARERGVELRSADALAYHQYHPTYRPPLNHFAAIVANARRFHARWNEWPMGDWLGGFAERGLIDWRDDEIEVLRQPSAAEIAACFNEARTGF</sequence>
<gene>
    <name evidence="5" type="ORF">SAMN05216287_2565</name>
</gene>
<keyword evidence="3 5" id="KW-0808">Transferase</keyword>
<evidence type="ECO:0000259" key="4">
    <source>
        <dbReference type="Pfam" id="PF02709"/>
    </source>
</evidence>
<evidence type="ECO:0000256" key="3">
    <source>
        <dbReference type="ARBA" id="ARBA00022679"/>
    </source>
</evidence>
<reference evidence="6" key="1">
    <citation type="submission" date="2016-10" db="EMBL/GenBank/DDBJ databases">
        <authorList>
            <person name="Varghese N."/>
            <person name="Submissions S."/>
        </authorList>
    </citation>
    <scope>NUCLEOTIDE SEQUENCE [LARGE SCALE GENOMIC DNA]</scope>
    <source>
        <strain evidence="6">NRRL B-59562</strain>
    </source>
</reference>
<dbReference type="Gene3D" id="3.90.550.10">
    <property type="entry name" value="Spore Coat Polysaccharide Biosynthesis Protein SpsA, Chain A"/>
    <property type="match status" value="1"/>
</dbReference>
<keyword evidence="6" id="KW-1185">Reference proteome</keyword>
<dbReference type="Proteomes" id="UP000243778">
    <property type="component" value="Unassembled WGS sequence"/>
</dbReference>
<dbReference type="AlphaFoldDB" id="A0A1H3A4L4"/>
<keyword evidence="2" id="KW-0328">Glycosyltransferase</keyword>
<dbReference type="OrthoDB" id="6653642at2"/>
<dbReference type="InterPro" id="IPR027791">
    <property type="entry name" value="Galactosyl_T_C"/>
</dbReference>
<protein>
    <submittedName>
        <fullName evidence="5">Glycosyltransferase, GT2 family</fullName>
    </submittedName>
</protein>
<dbReference type="InterPro" id="IPR029044">
    <property type="entry name" value="Nucleotide-diphossugar_trans"/>
</dbReference>
<evidence type="ECO:0000256" key="1">
    <source>
        <dbReference type="ARBA" id="ARBA00006739"/>
    </source>
</evidence>
<proteinExistence type="inferred from homology"/>